<geneLocation type="plasmid" evidence="2 3">
    <name>pACHL01</name>
</geneLocation>
<evidence type="ECO:0000313" key="3">
    <source>
        <dbReference type="Proteomes" id="UP000002505"/>
    </source>
</evidence>
<dbReference type="AlphaFoldDB" id="B8HI84"/>
<dbReference type="EMBL" id="CP001342">
    <property type="protein sequence ID" value="ACL42131.1"/>
    <property type="molecule type" value="Genomic_DNA"/>
</dbReference>
<gene>
    <name evidence="2" type="ordered locus">Achl_4180</name>
</gene>
<evidence type="ECO:0000256" key="1">
    <source>
        <dbReference type="SAM" id="MobiDB-lite"/>
    </source>
</evidence>
<dbReference type="Proteomes" id="UP000002505">
    <property type="component" value="Plasmid pACHL01"/>
</dbReference>
<protein>
    <submittedName>
        <fullName evidence="2">Uncharacterized protein</fullName>
    </submittedName>
</protein>
<evidence type="ECO:0000313" key="2">
    <source>
        <dbReference type="EMBL" id="ACL42131.1"/>
    </source>
</evidence>
<dbReference type="KEGG" id="ach:Achl_4180"/>
<reference evidence="2" key="1">
    <citation type="submission" date="2009-01" db="EMBL/GenBank/DDBJ databases">
        <title>Complete sequence of plasmid1 of Arthrobacter chlorophenolicus A6.</title>
        <authorList>
            <consortium name="US DOE Joint Genome Institute"/>
            <person name="Lucas S."/>
            <person name="Copeland A."/>
            <person name="Lapidus A."/>
            <person name="Glavina del Rio T."/>
            <person name="Tice H."/>
            <person name="Bruce D."/>
            <person name="Goodwin L."/>
            <person name="Pitluck S."/>
            <person name="Goltsman E."/>
            <person name="Clum A."/>
            <person name="Larimer F."/>
            <person name="Land M."/>
            <person name="Hauser L."/>
            <person name="Kyrpides N."/>
            <person name="Mikhailova N."/>
            <person name="Jansson J."/>
            <person name="Richardson P."/>
        </authorList>
    </citation>
    <scope>NUCLEOTIDE SEQUENCE [LARGE SCALE GENOMIC DNA]</scope>
    <source>
        <strain evidence="2">A6</strain>
        <plasmid evidence="2">pACHL01</plasmid>
    </source>
</reference>
<organism evidence="2 3">
    <name type="scientific">Pseudarthrobacter chlorophenolicus (strain ATCC 700700 / DSM 12829 / CIP 107037 / JCM 12360 / KCTC 9906 / NCIMB 13794 / A6)</name>
    <name type="common">Arthrobacter chlorophenolicus</name>
    <dbReference type="NCBI Taxonomy" id="452863"/>
    <lineage>
        <taxon>Bacteria</taxon>
        <taxon>Bacillati</taxon>
        <taxon>Actinomycetota</taxon>
        <taxon>Actinomycetes</taxon>
        <taxon>Micrococcales</taxon>
        <taxon>Micrococcaceae</taxon>
        <taxon>Pseudarthrobacter</taxon>
    </lineage>
</organism>
<feature type="region of interest" description="Disordered" evidence="1">
    <location>
        <begin position="34"/>
        <end position="62"/>
    </location>
</feature>
<name>B8HI84_PSECP</name>
<keyword evidence="2" id="KW-0614">Plasmid</keyword>
<feature type="compositionally biased region" description="Basic and acidic residues" evidence="1">
    <location>
        <begin position="50"/>
        <end position="62"/>
    </location>
</feature>
<accession>B8HI84</accession>
<proteinExistence type="predicted"/>
<keyword evidence="3" id="KW-1185">Reference proteome</keyword>
<sequence length="372" mass="41325">MYPTKRMVVLPQTIQMSLEGRQLQNALEVYRFPRMKDERDDPGSVGTGRSRLDQGRGYEQERTHPVPLYKSADIIRISRVPDAFFPTETVDVDVIQVTRTAMSPPVARAFIEALVDDPTHPFVLAHVNKDFDLNGSDSWLTVGGPALAIPLTWVEPRDARAARSKDYVQPKPDWTEVDLHVHVGNAEGVGSEDLIRAARRHESLGGSGITVGAVDLVSLEPVAHRVGEGGLTGNEVPMFKLVYDRQTIGLYGSAGEAQEALTAELSGGDRYFSRGTLYGGEPRTDFQGRYSVQGCLTLNGEEVEPDITTELVETKAVVRVGVATLDPGVRREHAGWMLVWQAFDWHRNPEYLTQYLDDNGDVLSQRRSGWHY</sequence>
<dbReference type="HOGENOM" id="CLU_743236_0_0_11"/>